<evidence type="ECO:0000256" key="1">
    <source>
        <dbReference type="SAM" id="MobiDB-lite"/>
    </source>
</evidence>
<reference evidence="3 4" key="1">
    <citation type="submission" date="2024-05" db="EMBL/GenBank/DDBJ databases">
        <authorList>
            <person name="Wallberg A."/>
        </authorList>
    </citation>
    <scope>NUCLEOTIDE SEQUENCE [LARGE SCALE GENOMIC DNA]</scope>
</reference>
<comment type="caution">
    <text evidence="3">The sequence shown here is derived from an EMBL/GenBank/DDBJ whole genome shotgun (WGS) entry which is preliminary data.</text>
</comment>
<organism evidence="3 4">
    <name type="scientific">Meganyctiphanes norvegica</name>
    <name type="common">Northern krill</name>
    <name type="synonym">Thysanopoda norvegica</name>
    <dbReference type="NCBI Taxonomy" id="48144"/>
    <lineage>
        <taxon>Eukaryota</taxon>
        <taxon>Metazoa</taxon>
        <taxon>Ecdysozoa</taxon>
        <taxon>Arthropoda</taxon>
        <taxon>Crustacea</taxon>
        <taxon>Multicrustacea</taxon>
        <taxon>Malacostraca</taxon>
        <taxon>Eumalacostraca</taxon>
        <taxon>Eucarida</taxon>
        <taxon>Euphausiacea</taxon>
        <taxon>Euphausiidae</taxon>
        <taxon>Meganyctiphanes</taxon>
    </lineage>
</organism>
<dbReference type="AlphaFoldDB" id="A0AAV2PQ75"/>
<feature type="chain" id="PRO_5043337641" evidence="2">
    <location>
        <begin position="24"/>
        <end position="136"/>
    </location>
</feature>
<proteinExistence type="predicted"/>
<keyword evidence="4" id="KW-1185">Reference proteome</keyword>
<dbReference type="Proteomes" id="UP001497623">
    <property type="component" value="Unassembled WGS sequence"/>
</dbReference>
<feature type="signal peptide" evidence="2">
    <location>
        <begin position="1"/>
        <end position="23"/>
    </location>
</feature>
<evidence type="ECO:0000313" key="3">
    <source>
        <dbReference type="EMBL" id="CAL4061050.1"/>
    </source>
</evidence>
<feature type="compositionally biased region" description="Basic and acidic residues" evidence="1">
    <location>
        <begin position="46"/>
        <end position="59"/>
    </location>
</feature>
<sequence>MMVPWCPPALAAMLAVTMAVAAALPAPGASHSAPEVAAAPVAPQHNVEDQRLHKRSIPEEATHQELSVLRDAIIARLANEIQGQYPEYLTETQDGSDKKKRMFVPLSGLPGELPTIKRQIRYHQCYFNPISCFRRK</sequence>
<evidence type="ECO:0000256" key="2">
    <source>
        <dbReference type="SAM" id="SignalP"/>
    </source>
</evidence>
<dbReference type="EMBL" id="CAXKWB010000506">
    <property type="protein sequence ID" value="CAL4061050.1"/>
    <property type="molecule type" value="Genomic_DNA"/>
</dbReference>
<name>A0AAV2PQ75_MEGNR</name>
<accession>A0AAV2PQ75</accession>
<gene>
    <name evidence="3" type="ORF">MNOR_LOCUS1800</name>
</gene>
<feature type="region of interest" description="Disordered" evidence="1">
    <location>
        <begin position="35"/>
        <end position="59"/>
    </location>
</feature>
<protein>
    <submittedName>
        <fullName evidence="3">Uncharacterized protein</fullName>
    </submittedName>
</protein>
<keyword evidence="2" id="KW-0732">Signal</keyword>
<evidence type="ECO:0000313" key="4">
    <source>
        <dbReference type="Proteomes" id="UP001497623"/>
    </source>
</evidence>